<comment type="function">
    <text evidence="9">Part of the twin-arginine translocation (Tat) system that transports large folded proteins containing a characteristic twin-arginine motif in their signal peptide across membranes. TatA could form the protein-conducting channel of the Tat system.</text>
</comment>
<evidence type="ECO:0000256" key="2">
    <source>
        <dbReference type="ARBA" id="ARBA00022448"/>
    </source>
</evidence>
<evidence type="ECO:0000313" key="11">
    <source>
        <dbReference type="EMBL" id="PRX44689.1"/>
    </source>
</evidence>
<evidence type="ECO:0000256" key="4">
    <source>
        <dbReference type="ARBA" id="ARBA00022692"/>
    </source>
</evidence>
<comment type="subunit">
    <text evidence="9">The Tat system comprises two distinct complexes: a TatABC complex, containing multiple copies of TatA, TatB and TatC subunits, and a separate TatA complex, containing only TatA subunits. Substrates initially bind to the TatABC complex, which probably triggers association of the separate TatA complex to form the active translocon.</text>
</comment>
<comment type="caution">
    <text evidence="11">The sequence shown here is derived from an EMBL/GenBank/DDBJ whole genome shotgun (WGS) entry which is preliminary data.</text>
</comment>
<dbReference type="AlphaFoldDB" id="A0A2T0LNF4"/>
<dbReference type="Proteomes" id="UP000238362">
    <property type="component" value="Unassembled WGS sequence"/>
</dbReference>
<dbReference type="GO" id="GO:0033281">
    <property type="term" value="C:TAT protein transport complex"/>
    <property type="evidence" value="ECO:0007669"/>
    <property type="project" value="UniProtKB-UniRule"/>
</dbReference>
<reference evidence="11 12" key="1">
    <citation type="submission" date="2018-03" db="EMBL/GenBank/DDBJ databases">
        <title>Genomic Encyclopedia of Type Strains, Phase III (KMG-III): the genomes of soil and plant-associated and newly described type strains.</title>
        <authorList>
            <person name="Whitman W."/>
        </authorList>
    </citation>
    <scope>NUCLEOTIDE SEQUENCE [LARGE SCALE GENOMIC DNA]</scope>
    <source>
        <strain evidence="11 12">CGMCC 4.7125</strain>
    </source>
</reference>
<dbReference type="PANTHER" id="PTHR42982:SF8">
    <property type="entry name" value="SEC-INDEPENDENT PROTEIN TRANSLOCASE PROTEIN TATA"/>
    <property type="match status" value="1"/>
</dbReference>
<comment type="subcellular location">
    <subcellularLocation>
        <location evidence="1 9">Cell membrane</location>
        <topology evidence="1 9">Single-pass membrane protein</topology>
    </subcellularLocation>
</comment>
<dbReference type="InterPro" id="IPR003369">
    <property type="entry name" value="TatA/B/E"/>
</dbReference>
<keyword evidence="8 9" id="KW-0472">Membrane</keyword>
<proteinExistence type="inferred from homology"/>
<dbReference type="HAMAP" id="MF_00236">
    <property type="entry name" value="TatA_E"/>
    <property type="match status" value="1"/>
</dbReference>
<gene>
    <name evidence="9" type="primary">tatA</name>
    <name evidence="11" type="ORF">B0I33_111203</name>
</gene>
<evidence type="ECO:0000256" key="1">
    <source>
        <dbReference type="ARBA" id="ARBA00004162"/>
    </source>
</evidence>
<keyword evidence="12" id="KW-1185">Reference proteome</keyword>
<sequence length="104" mass="10791">MCRAGLTVASMGMSGFAPSHLLILLLVVIVLFGARRLPDAARGIGRSLKVFKAELADRGSAPAPPERLAAEPVADADTLAAQWRRDGTPEKAPESPGASSARGE</sequence>
<evidence type="ECO:0000256" key="9">
    <source>
        <dbReference type="HAMAP-Rule" id="MF_00236"/>
    </source>
</evidence>
<name>A0A2T0LNF4_9PSEU</name>
<accession>A0A2T0LNF4</accession>
<keyword evidence="4 9" id="KW-0812">Transmembrane</keyword>
<dbReference type="Pfam" id="PF02416">
    <property type="entry name" value="TatA_B_E"/>
    <property type="match status" value="1"/>
</dbReference>
<evidence type="ECO:0000256" key="7">
    <source>
        <dbReference type="ARBA" id="ARBA00023010"/>
    </source>
</evidence>
<comment type="similarity">
    <text evidence="9">Belongs to the TatA/E family.</text>
</comment>
<dbReference type="PANTHER" id="PTHR42982">
    <property type="entry name" value="SEC-INDEPENDENT PROTEIN TRANSLOCASE PROTEIN TATA"/>
    <property type="match status" value="1"/>
</dbReference>
<evidence type="ECO:0000256" key="5">
    <source>
        <dbReference type="ARBA" id="ARBA00022927"/>
    </source>
</evidence>
<protein>
    <recommendedName>
        <fullName evidence="9">Sec-independent protein translocase protein TatA</fullName>
    </recommendedName>
</protein>
<keyword evidence="3 9" id="KW-1003">Cell membrane</keyword>
<feature type="region of interest" description="Disordered" evidence="10">
    <location>
        <begin position="79"/>
        <end position="104"/>
    </location>
</feature>
<keyword evidence="7 9" id="KW-0811">Translocation</keyword>
<evidence type="ECO:0000256" key="8">
    <source>
        <dbReference type="ARBA" id="ARBA00023136"/>
    </source>
</evidence>
<keyword evidence="2 9" id="KW-0813">Transport</keyword>
<evidence type="ECO:0000313" key="12">
    <source>
        <dbReference type="Proteomes" id="UP000238362"/>
    </source>
</evidence>
<dbReference type="InterPro" id="IPR006312">
    <property type="entry name" value="TatA/E"/>
</dbReference>
<dbReference type="Gene3D" id="1.20.5.3310">
    <property type="match status" value="1"/>
</dbReference>
<feature type="compositionally biased region" description="Basic and acidic residues" evidence="10">
    <location>
        <begin position="83"/>
        <end position="93"/>
    </location>
</feature>
<evidence type="ECO:0000256" key="6">
    <source>
        <dbReference type="ARBA" id="ARBA00022989"/>
    </source>
</evidence>
<evidence type="ECO:0000256" key="10">
    <source>
        <dbReference type="SAM" id="MobiDB-lite"/>
    </source>
</evidence>
<organism evidence="11 12">
    <name type="scientific">Prauserella shujinwangii</name>
    <dbReference type="NCBI Taxonomy" id="1453103"/>
    <lineage>
        <taxon>Bacteria</taxon>
        <taxon>Bacillati</taxon>
        <taxon>Actinomycetota</taxon>
        <taxon>Actinomycetes</taxon>
        <taxon>Pseudonocardiales</taxon>
        <taxon>Pseudonocardiaceae</taxon>
        <taxon>Prauserella</taxon>
    </lineage>
</organism>
<dbReference type="EMBL" id="PVNH01000011">
    <property type="protein sequence ID" value="PRX44689.1"/>
    <property type="molecule type" value="Genomic_DNA"/>
</dbReference>
<evidence type="ECO:0000256" key="3">
    <source>
        <dbReference type="ARBA" id="ARBA00022475"/>
    </source>
</evidence>
<keyword evidence="6 9" id="KW-1133">Transmembrane helix</keyword>
<dbReference type="GO" id="GO:0043953">
    <property type="term" value="P:protein transport by the Tat complex"/>
    <property type="evidence" value="ECO:0007669"/>
    <property type="project" value="UniProtKB-UniRule"/>
</dbReference>
<dbReference type="GO" id="GO:0008320">
    <property type="term" value="F:protein transmembrane transporter activity"/>
    <property type="evidence" value="ECO:0007669"/>
    <property type="project" value="UniProtKB-UniRule"/>
</dbReference>
<keyword evidence="5 9" id="KW-0653">Protein transport</keyword>